<evidence type="ECO:0000313" key="3">
    <source>
        <dbReference type="EMBL" id="KAH0572470.1"/>
    </source>
</evidence>
<dbReference type="Proteomes" id="UP000018208">
    <property type="component" value="Unassembled WGS sequence"/>
</dbReference>
<protein>
    <submittedName>
        <fullName evidence="2">SHIPPO 1-like protein</fullName>
    </submittedName>
</protein>
<evidence type="ECO:0000256" key="1">
    <source>
        <dbReference type="SAM" id="MobiDB-lite"/>
    </source>
</evidence>
<gene>
    <name evidence="2" type="ORF">SS50377_15563</name>
    <name evidence="3" type="ORF">SS50377_24581</name>
</gene>
<dbReference type="VEuPathDB" id="GiardiaDB:SS50377_24581"/>
<dbReference type="EMBL" id="AUWU02000005">
    <property type="protein sequence ID" value="KAH0572470.1"/>
    <property type="molecule type" value="Genomic_DNA"/>
</dbReference>
<evidence type="ECO:0000313" key="2">
    <source>
        <dbReference type="EMBL" id="EST44561.1"/>
    </source>
</evidence>
<feature type="region of interest" description="Disordered" evidence="1">
    <location>
        <begin position="19"/>
        <end position="40"/>
    </location>
</feature>
<reference evidence="2 3" key="1">
    <citation type="journal article" date="2014" name="PLoS Genet.">
        <title>The Genome of Spironucleus salmonicida Highlights a Fish Pathogen Adapted to Fluctuating Environments.</title>
        <authorList>
            <person name="Xu F."/>
            <person name="Jerlstrom-Hultqvist J."/>
            <person name="Einarsson E."/>
            <person name="Astvaldsson A."/>
            <person name="Svard S.G."/>
            <person name="Andersson J.O."/>
        </authorList>
    </citation>
    <scope>NUCLEOTIDE SEQUENCE</scope>
    <source>
        <strain evidence="3">ATCC 50377</strain>
    </source>
</reference>
<proteinExistence type="predicted"/>
<sequence length="237" mass="26167">MSTETKTLCGRTIVDDYTENQQAPPVGLYNPETASKHTDEQAPCYTLKSRIPEKIPVTQVGPASYDNQASFLALQREHPPVKFGASETARFPQPKERSPGPCKYEAVVPLAPISFSLSSRQKQFKLSDNPAPNKYSNFTDLGGLSKSMSGRHDSFNNMFAANLKKTPCPAAYTVKDQCKNTNRGSFSFPKQAAKKPDQKVDNGPAKYNVSDAYNALHKSSSNGRSFGQRCKQNVFFK</sequence>
<dbReference type="InterPro" id="IPR010736">
    <property type="entry name" value="SHIPPO-rpt"/>
</dbReference>
<accession>V6LLD9</accession>
<dbReference type="AlphaFoldDB" id="V6LLD9"/>
<evidence type="ECO:0000313" key="4">
    <source>
        <dbReference type="Proteomes" id="UP000018208"/>
    </source>
</evidence>
<name>V6LLD9_9EUKA</name>
<feature type="region of interest" description="Disordered" evidence="1">
    <location>
        <begin position="185"/>
        <end position="204"/>
    </location>
</feature>
<dbReference type="Pfam" id="PF07004">
    <property type="entry name" value="SHIPPO-rpt"/>
    <property type="match status" value="3"/>
</dbReference>
<dbReference type="OrthoDB" id="429991at2759"/>
<feature type="region of interest" description="Disordered" evidence="1">
    <location>
        <begin position="83"/>
        <end position="102"/>
    </location>
</feature>
<keyword evidence="4" id="KW-1185">Reference proteome</keyword>
<dbReference type="EMBL" id="KI546115">
    <property type="protein sequence ID" value="EST44561.1"/>
    <property type="molecule type" value="Genomic_DNA"/>
</dbReference>
<reference evidence="3" key="2">
    <citation type="submission" date="2020-12" db="EMBL/GenBank/DDBJ databases">
        <title>New Spironucleus salmonicida genome in near-complete chromosomes.</title>
        <authorList>
            <person name="Xu F."/>
            <person name="Kurt Z."/>
            <person name="Jimenez-Gonzalez A."/>
            <person name="Astvaldsson A."/>
            <person name="Andersson J.O."/>
            <person name="Svard S.G."/>
        </authorList>
    </citation>
    <scope>NUCLEOTIDE SEQUENCE</scope>
    <source>
        <strain evidence="3">ATCC 50377</strain>
    </source>
</reference>
<organism evidence="2">
    <name type="scientific">Spironucleus salmonicida</name>
    <dbReference type="NCBI Taxonomy" id="348837"/>
    <lineage>
        <taxon>Eukaryota</taxon>
        <taxon>Metamonada</taxon>
        <taxon>Diplomonadida</taxon>
        <taxon>Hexamitidae</taxon>
        <taxon>Hexamitinae</taxon>
        <taxon>Spironucleus</taxon>
    </lineage>
</organism>